<dbReference type="NCBIfam" id="TIGR01934">
    <property type="entry name" value="MenG_MenH_UbiE"/>
    <property type="match status" value="1"/>
</dbReference>
<comment type="caution">
    <text evidence="5">Lacks conserved residue(s) required for the propagation of feature annotation.</text>
</comment>
<evidence type="ECO:0000313" key="6">
    <source>
        <dbReference type="EMBL" id="SDH46787.1"/>
    </source>
</evidence>
<dbReference type="GO" id="GO:0009234">
    <property type="term" value="P:menaquinone biosynthetic process"/>
    <property type="evidence" value="ECO:0007669"/>
    <property type="project" value="UniProtKB-UniRule"/>
</dbReference>
<sequence>MQFIAYNHQPYYPPTIIYQLSFSNYHLSTFNYQLKRMDYPQQHIKPYDEEGKKTEQVERMFDNIAHAYDKLNHTLSLGIDRSWRRKAIAWLRPFQPQRMMDVATGTGDFAILACRKLQPAELISTDISEGMMNVGREKVKKEGLSDKISFAREDCTSLSFADNNFDAITVAFGIRNFEDLDKGLSEMCRVLKPGGHLVILELTTPDRFPMKQLFSIYSKVVIPLLGKLLSKDNSAYRYLPDTIKVFPQGEVMKGVITRAGFSEVNFRRLTFGICTLYTATK</sequence>
<reference evidence="6 7" key="1">
    <citation type="submission" date="2016-10" db="EMBL/GenBank/DDBJ databases">
        <authorList>
            <person name="de Groot N.N."/>
        </authorList>
    </citation>
    <scope>NUCLEOTIDE SEQUENCE [LARGE SCALE GENOMIC DNA]</scope>
    <source>
        <strain evidence="6 7">NLAE-zl-C57</strain>
    </source>
</reference>
<comment type="function">
    <text evidence="5">Methyltransferase required for the conversion of demethylmenaquinol (DMKH2) to menaquinol (MKH2).</text>
</comment>
<dbReference type="PROSITE" id="PS51608">
    <property type="entry name" value="SAM_MT_UBIE"/>
    <property type="match status" value="1"/>
</dbReference>
<dbReference type="PROSITE" id="PS01183">
    <property type="entry name" value="UBIE_1"/>
    <property type="match status" value="1"/>
</dbReference>
<dbReference type="EC" id="2.1.1.163" evidence="5"/>
<comment type="pathway">
    <text evidence="5">Quinol/quinone metabolism; menaquinone biosynthesis; menaquinol from 1,4-dihydroxy-2-naphthoate: step 2/2.</text>
</comment>
<dbReference type="Pfam" id="PF01209">
    <property type="entry name" value="Ubie_methyltran"/>
    <property type="match status" value="1"/>
</dbReference>
<feature type="binding site" evidence="5">
    <location>
        <position position="126"/>
    </location>
    <ligand>
        <name>S-adenosyl-L-methionine</name>
        <dbReference type="ChEBI" id="CHEBI:59789"/>
    </ligand>
</feature>
<evidence type="ECO:0000256" key="2">
    <source>
        <dbReference type="ARBA" id="ARBA00022603"/>
    </source>
</evidence>
<dbReference type="UniPathway" id="UPA00079">
    <property type="reaction ID" value="UER00169"/>
</dbReference>
<feature type="binding site" evidence="5">
    <location>
        <position position="106"/>
    </location>
    <ligand>
        <name>S-adenosyl-L-methionine</name>
        <dbReference type="ChEBI" id="CHEBI:59789"/>
    </ligand>
</feature>
<dbReference type="AlphaFoldDB" id="A0A1G8CMJ7"/>
<dbReference type="EMBL" id="FNDO01000006">
    <property type="protein sequence ID" value="SDH46787.1"/>
    <property type="molecule type" value="Genomic_DNA"/>
</dbReference>
<dbReference type="GO" id="GO:0043770">
    <property type="term" value="F:demethylmenaquinone methyltransferase activity"/>
    <property type="evidence" value="ECO:0007669"/>
    <property type="project" value="UniProtKB-UniRule"/>
</dbReference>
<keyword evidence="3 5" id="KW-0808">Transferase</keyword>
<dbReference type="HAMAP" id="MF_01813">
    <property type="entry name" value="MenG_UbiE_methyltr"/>
    <property type="match status" value="1"/>
</dbReference>
<evidence type="ECO:0000256" key="4">
    <source>
        <dbReference type="ARBA" id="ARBA00022691"/>
    </source>
</evidence>
<keyword evidence="2 5" id="KW-0489">Methyltransferase</keyword>
<keyword evidence="1 5" id="KW-0474">Menaquinone biosynthesis</keyword>
<gene>
    <name evidence="5" type="primary">menG</name>
    <name evidence="6" type="ORF">SAMN05192582_100666</name>
</gene>
<dbReference type="NCBIfam" id="NF001244">
    <property type="entry name" value="PRK00216.1-5"/>
    <property type="match status" value="1"/>
</dbReference>
<dbReference type="InterPro" id="IPR029063">
    <property type="entry name" value="SAM-dependent_MTases_sf"/>
</dbReference>
<dbReference type="GO" id="GO:0032259">
    <property type="term" value="P:methylation"/>
    <property type="evidence" value="ECO:0007669"/>
    <property type="project" value="UniProtKB-KW"/>
</dbReference>
<dbReference type="CDD" id="cd02440">
    <property type="entry name" value="AdoMet_MTases"/>
    <property type="match status" value="1"/>
</dbReference>
<organism evidence="6 7">
    <name type="scientific">Bacteroides ovatus</name>
    <dbReference type="NCBI Taxonomy" id="28116"/>
    <lineage>
        <taxon>Bacteria</taxon>
        <taxon>Pseudomonadati</taxon>
        <taxon>Bacteroidota</taxon>
        <taxon>Bacteroidia</taxon>
        <taxon>Bacteroidales</taxon>
        <taxon>Bacteroidaceae</taxon>
        <taxon>Bacteroides</taxon>
    </lineage>
</organism>
<feature type="binding site" evidence="5">
    <location>
        <begin position="154"/>
        <end position="155"/>
    </location>
    <ligand>
        <name>S-adenosyl-L-methionine</name>
        <dbReference type="ChEBI" id="CHEBI:59789"/>
    </ligand>
</feature>
<evidence type="ECO:0000313" key="7">
    <source>
        <dbReference type="Proteomes" id="UP000181870"/>
    </source>
</evidence>
<evidence type="ECO:0000256" key="5">
    <source>
        <dbReference type="HAMAP-Rule" id="MF_01813"/>
    </source>
</evidence>
<dbReference type="PANTHER" id="PTHR43591">
    <property type="entry name" value="METHYLTRANSFERASE"/>
    <property type="match status" value="1"/>
</dbReference>
<keyword evidence="4 5" id="KW-0949">S-adenosyl-L-methionine</keyword>
<dbReference type="Proteomes" id="UP000181870">
    <property type="component" value="Unassembled WGS sequence"/>
</dbReference>
<name>A0A1G8CMJ7_BACOV</name>
<proteinExistence type="inferred from homology"/>
<comment type="catalytic activity">
    <reaction evidence="5">
        <text>a 2-demethylmenaquinol + S-adenosyl-L-methionine = a menaquinol + S-adenosyl-L-homocysteine + H(+)</text>
        <dbReference type="Rhea" id="RHEA:42640"/>
        <dbReference type="Rhea" id="RHEA-COMP:9539"/>
        <dbReference type="Rhea" id="RHEA-COMP:9563"/>
        <dbReference type="ChEBI" id="CHEBI:15378"/>
        <dbReference type="ChEBI" id="CHEBI:18151"/>
        <dbReference type="ChEBI" id="CHEBI:55437"/>
        <dbReference type="ChEBI" id="CHEBI:57856"/>
        <dbReference type="ChEBI" id="CHEBI:59789"/>
        <dbReference type="EC" id="2.1.1.163"/>
    </reaction>
</comment>
<dbReference type="PANTHER" id="PTHR43591:SF24">
    <property type="entry name" value="2-METHOXY-6-POLYPRENYL-1,4-BENZOQUINOL METHYLASE, MITOCHONDRIAL"/>
    <property type="match status" value="1"/>
</dbReference>
<dbReference type="InterPro" id="IPR023576">
    <property type="entry name" value="UbiE/COQ5_MeTrFase_CS"/>
</dbReference>
<accession>A0A1G8CMJ7</accession>
<dbReference type="Gene3D" id="3.40.50.150">
    <property type="entry name" value="Vaccinia Virus protein VP39"/>
    <property type="match status" value="1"/>
</dbReference>
<comment type="similarity">
    <text evidence="5">Belongs to the class I-like SAM-binding methyltransferase superfamily. MenG/UbiE family.</text>
</comment>
<dbReference type="InterPro" id="IPR004033">
    <property type="entry name" value="UbiE/COQ5_MeTrFase"/>
</dbReference>
<evidence type="ECO:0000256" key="3">
    <source>
        <dbReference type="ARBA" id="ARBA00022679"/>
    </source>
</evidence>
<dbReference type="PROSITE" id="PS01184">
    <property type="entry name" value="UBIE_2"/>
    <property type="match status" value="1"/>
</dbReference>
<dbReference type="SUPFAM" id="SSF53335">
    <property type="entry name" value="S-adenosyl-L-methionine-dependent methyltransferases"/>
    <property type="match status" value="1"/>
</dbReference>
<evidence type="ECO:0000256" key="1">
    <source>
        <dbReference type="ARBA" id="ARBA00022428"/>
    </source>
</evidence>
<protein>
    <recommendedName>
        <fullName evidence="5">Demethylmenaquinone methyltransferase</fullName>
        <ecNumber evidence="5">2.1.1.163</ecNumber>
    </recommendedName>
</protein>